<comment type="caution">
    <text evidence="1">The sequence shown here is derived from an EMBL/GenBank/DDBJ whole genome shotgun (WGS) entry which is preliminary data.</text>
</comment>
<evidence type="ECO:0008006" key="3">
    <source>
        <dbReference type="Google" id="ProtNLM"/>
    </source>
</evidence>
<dbReference type="OrthoDB" id="8477626at2"/>
<dbReference type="Proteomes" id="UP000284395">
    <property type="component" value="Unassembled WGS sequence"/>
</dbReference>
<dbReference type="AlphaFoldDB" id="A0A420EP26"/>
<evidence type="ECO:0000313" key="2">
    <source>
        <dbReference type="Proteomes" id="UP000284395"/>
    </source>
</evidence>
<evidence type="ECO:0000313" key="1">
    <source>
        <dbReference type="EMBL" id="RKF22428.1"/>
    </source>
</evidence>
<proteinExistence type="predicted"/>
<organism evidence="1 2">
    <name type="scientific">Altericroceibacterium spongiae</name>
    <dbReference type="NCBI Taxonomy" id="2320269"/>
    <lineage>
        <taxon>Bacteria</taxon>
        <taxon>Pseudomonadati</taxon>
        <taxon>Pseudomonadota</taxon>
        <taxon>Alphaproteobacteria</taxon>
        <taxon>Sphingomonadales</taxon>
        <taxon>Erythrobacteraceae</taxon>
        <taxon>Altericroceibacterium</taxon>
    </lineage>
</organism>
<dbReference type="RefSeq" id="WP_120323627.1">
    <property type="nucleotide sequence ID" value="NZ_RAPF01000002.1"/>
</dbReference>
<protein>
    <recommendedName>
        <fullName evidence="3">Phytanoyl-CoA dioxygenase</fullName>
    </recommendedName>
</protein>
<keyword evidence="2" id="KW-1185">Reference proteome</keyword>
<accession>A0A420EP26</accession>
<gene>
    <name evidence="1" type="ORF">D6851_04150</name>
</gene>
<sequence length="297" mass="32705">MDFVRTYSSFEHGAREGMATDEKVRLLRIETPLAEDRLLALFEAPAWPLDLLDSLRMPAGSSWLFTDDSDEERPFTLRDRDAVVRACGLKSAPLGSFRLTWWIRKYAERSSHIGCADWLCDLADRNRGSGPLAKLLTRALSDTAFLADQAGNGLAVEQLTMVVNKDPTSGPLVLTPHIHADEYYGAMESAICSFFAEASSGHEARGTLFFPTLVAGDLGKSGRIDESEFVARFGLADVYASASGELLIYDGMQSLDGGIDLNRGLPHVSGDRNGRTCRLIILMRYENSRRSTVKAYA</sequence>
<reference evidence="1 2" key="1">
    <citation type="submission" date="2018-09" db="EMBL/GenBank/DDBJ databases">
        <title>Altererythrobacter spongiae sp. nov., isolated from a marine sponge.</title>
        <authorList>
            <person name="Zhuang L."/>
            <person name="Luo L."/>
        </authorList>
    </citation>
    <scope>NUCLEOTIDE SEQUENCE [LARGE SCALE GENOMIC DNA]</scope>
    <source>
        <strain evidence="1 2">HN-Y73</strain>
    </source>
</reference>
<dbReference type="EMBL" id="RAPF01000002">
    <property type="protein sequence ID" value="RKF22428.1"/>
    <property type="molecule type" value="Genomic_DNA"/>
</dbReference>
<name>A0A420EP26_9SPHN</name>